<keyword evidence="2" id="KW-0479">Metal-binding</keyword>
<dbReference type="Gene3D" id="2.60.120.620">
    <property type="entry name" value="q2cbj1_9rhob like domain"/>
    <property type="match status" value="1"/>
</dbReference>
<dbReference type="InterPro" id="IPR044862">
    <property type="entry name" value="Pro_4_hyd_alph_FE2OG_OXY"/>
</dbReference>
<reference evidence="8 9" key="1">
    <citation type="submission" date="2020-08" db="EMBL/GenBank/DDBJ databases">
        <title>Genomic Encyclopedia of Type Strains, Phase IV (KMG-IV): sequencing the most valuable type-strain genomes for metagenomic binning, comparative biology and taxonomic classification.</title>
        <authorList>
            <person name="Goeker M."/>
        </authorList>
    </citation>
    <scope>NUCLEOTIDE SEQUENCE [LARGE SCALE GENOMIC DNA]</scope>
    <source>
        <strain evidence="8 9">DSM 11590</strain>
    </source>
</reference>
<evidence type="ECO:0000256" key="6">
    <source>
        <dbReference type="ARBA" id="ARBA00023004"/>
    </source>
</evidence>
<dbReference type="RefSeq" id="WP_184264745.1">
    <property type="nucleotide sequence ID" value="NZ_JACIIX010000013.1"/>
</dbReference>
<evidence type="ECO:0000256" key="5">
    <source>
        <dbReference type="ARBA" id="ARBA00023002"/>
    </source>
</evidence>
<keyword evidence="3" id="KW-0847">Vitamin C</keyword>
<evidence type="ECO:0000259" key="7">
    <source>
        <dbReference type="PROSITE" id="PS51471"/>
    </source>
</evidence>
<dbReference type="PANTHER" id="PTHR12907">
    <property type="entry name" value="EGL NINE HOMOLOG-RELATED"/>
    <property type="match status" value="1"/>
</dbReference>
<dbReference type="Pfam" id="PF13640">
    <property type="entry name" value="2OG-FeII_Oxy_3"/>
    <property type="match status" value="1"/>
</dbReference>
<dbReference type="InterPro" id="IPR006620">
    <property type="entry name" value="Pro_4_hyd_alph"/>
</dbReference>
<evidence type="ECO:0000256" key="1">
    <source>
        <dbReference type="ARBA" id="ARBA00001961"/>
    </source>
</evidence>
<dbReference type="InterPro" id="IPR005123">
    <property type="entry name" value="Oxoglu/Fe-dep_dioxygenase_dom"/>
</dbReference>
<feature type="domain" description="Fe2OG dioxygenase" evidence="7">
    <location>
        <begin position="87"/>
        <end position="202"/>
    </location>
</feature>
<keyword evidence="4" id="KW-0223">Dioxygenase</keyword>
<dbReference type="EMBL" id="JACIIX010000013">
    <property type="protein sequence ID" value="MBB6211722.1"/>
    <property type="molecule type" value="Genomic_DNA"/>
</dbReference>
<dbReference type="AlphaFoldDB" id="A0A7W9ZJI8"/>
<keyword evidence="9" id="KW-1185">Reference proteome</keyword>
<dbReference type="SMART" id="SM00702">
    <property type="entry name" value="P4Hc"/>
    <property type="match status" value="1"/>
</dbReference>
<evidence type="ECO:0000256" key="4">
    <source>
        <dbReference type="ARBA" id="ARBA00022964"/>
    </source>
</evidence>
<dbReference type="GO" id="GO:0008198">
    <property type="term" value="F:ferrous iron binding"/>
    <property type="evidence" value="ECO:0007669"/>
    <property type="project" value="TreeGrafter"/>
</dbReference>
<keyword evidence="6" id="KW-0408">Iron</keyword>
<evidence type="ECO:0000256" key="2">
    <source>
        <dbReference type="ARBA" id="ARBA00022723"/>
    </source>
</evidence>
<dbReference type="GO" id="GO:0071456">
    <property type="term" value="P:cellular response to hypoxia"/>
    <property type="evidence" value="ECO:0007669"/>
    <property type="project" value="TreeGrafter"/>
</dbReference>
<sequence length="205" mass="23198">MSVFQKLAPYRIIRGFLGEELVEQLLAYVQDSQDGFEPTRVGSGENARMDPEIRTSVVLPRLGPLKKALISRFDAVSDWAMEDMKLSPLSVKLQEVELVAHGDGAFYSRHIDTQMQNPDSSRLRVLTAVYYFHASPKRFSGGELRLHSFLLPEHGGHYQDIEPERDMLLLFPSWAPHEVRPISCPSGAFADHRFAINCWYHATGA</sequence>
<proteinExistence type="predicted"/>
<gene>
    <name evidence="8" type="ORF">FHS48_003165</name>
</gene>
<dbReference type="GO" id="GO:0031418">
    <property type="term" value="F:L-ascorbic acid binding"/>
    <property type="evidence" value="ECO:0007669"/>
    <property type="project" value="UniProtKB-KW"/>
</dbReference>
<accession>A0A7W9ZJI8</accession>
<evidence type="ECO:0000313" key="8">
    <source>
        <dbReference type="EMBL" id="MBB6211722.1"/>
    </source>
</evidence>
<dbReference type="Proteomes" id="UP000544872">
    <property type="component" value="Unassembled WGS sequence"/>
</dbReference>
<organism evidence="8 9">
    <name type="scientific">Novispirillum itersonii</name>
    <name type="common">Aquaspirillum itersonii</name>
    <dbReference type="NCBI Taxonomy" id="189"/>
    <lineage>
        <taxon>Bacteria</taxon>
        <taxon>Pseudomonadati</taxon>
        <taxon>Pseudomonadota</taxon>
        <taxon>Alphaproteobacteria</taxon>
        <taxon>Rhodospirillales</taxon>
        <taxon>Novispirillaceae</taxon>
        <taxon>Novispirillum</taxon>
    </lineage>
</organism>
<keyword evidence="5" id="KW-0560">Oxidoreductase</keyword>
<dbReference type="GO" id="GO:0031543">
    <property type="term" value="F:peptidyl-proline dioxygenase activity"/>
    <property type="evidence" value="ECO:0007669"/>
    <property type="project" value="TreeGrafter"/>
</dbReference>
<comment type="caution">
    <text evidence="8">The sequence shown here is derived from an EMBL/GenBank/DDBJ whole genome shotgun (WGS) entry which is preliminary data.</text>
</comment>
<evidence type="ECO:0000256" key="3">
    <source>
        <dbReference type="ARBA" id="ARBA00022896"/>
    </source>
</evidence>
<name>A0A7W9ZJI8_NOVIT</name>
<comment type="cofactor">
    <cofactor evidence="1">
        <name>L-ascorbate</name>
        <dbReference type="ChEBI" id="CHEBI:38290"/>
    </cofactor>
</comment>
<dbReference type="PROSITE" id="PS51471">
    <property type="entry name" value="FE2OG_OXY"/>
    <property type="match status" value="1"/>
</dbReference>
<dbReference type="PANTHER" id="PTHR12907:SF26">
    <property type="entry name" value="HIF PROLYL HYDROXYLASE, ISOFORM C"/>
    <property type="match status" value="1"/>
</dbReference>
<dbReference type="InterPro" id="IPR051559">
    <property type="entry name" value="HIF_prolyl_hydroxylases"/>
</dbReference>
<protein>
    <submittedName>
        <fullName evidence="8">Rps23 Pro-64 3,4-dihydroxylase Tpa1-like proline 4-hydroxylase</fullName>
    </submittedName>
</protein>
<evidence type="ECO:0000313" key="9">
    <source>
        <dbReference type="Proteomes" id="UP000544872"/>
    </source>
</evidence>